<dbReference type="EMBL" id="LWDX02021575">
    <property type="protein sequence ID" value="OEL32296.1"/>
    <property type="molecule type" value="Genomic_DNA"/>
</dbReference>
<protein>
    <submittedName>
        <fullName evidence="1">Uncharacterized protein</fullName>
    </submittedName>
</protein>
<reference evidence="1 2" key="1">
    <citation type="submission" date="2016-09" db="EMBL/GenBank/DDBJ databases">
        <title>The draft genome of Dichanthelium oligosanthes: A C3 panicoid grass species.</title>
        <authorList>
            <person name="Studer A.J."/>
            <person name="Schnable J.C."/>
            <person name="Brutnell T.P."/>
        </authorList>
    </citation>
    <scope>NUCLEOTIDE SEQUENCE [LARGE SCALE GENOMIC DNA]</scope>
    <source>
        <strain evidence="2">cv. Kellogg 1175</strain>
        <tissue evidence="1">Leaf</tissue>
    </source>
</reference>
<keyword evidence="2" id="KW-1185">Reference proteome</keyword>
<dbReference type="PANTHER" id="PTHR47150">
    <property type="entry name" value="OS12G0169200 PROTEIN"/>
    <property type="match status" value="1"/>
</dbReference>
<dbReference type="OrthoDB" id="124998at2759"/>
<dbReference type="Pfam" id="PF04827">
    <property type="entry name" value="Plant_tran"/>
    <property type="match status" value="1"/>
</dbReference>
<proteinExistence type="predicted"/>
<organism evidence="1 2">
    <name type="scientific">Dichanthelium oligosanthes</name>
    <dbReference type="NCBI Taxonomy" id="888268"/>
    <lineage>
        <taxon>Eukaryota</taxon>
        <taxon>Viridiplantae</taxon>
        <taxon>Streptophyta</taxon>
        <taxon>Embryophyta</taxon>
        <taxon>Tracheophyta</taxon>
        <taxon>Spermatophyta</taxon>
        <taxon>Magnoliopsida</taxon>
        <taxon>Liliopsida</taxon>
        <taxon>Poales</taxon>
        <taxon>Poaceae</taxon>
        <taxon>PACMAD clade</taxon>
        <taxon>Panicoideae</taxon>
        <taxon>Panicodae</taxon>
        <taxon>Paniceae</taxon>
        <taxon>Dichantheliinae</taxon>
        <taxon>Dichanthelium</taxon>
    </lineage>
</organism>
<accession>A0A1E5W4G6</accession>
<dbReference type="STRING" id="888268.A0A1E5W4G6"/>
<feature type="non-terminal residue" evidence="1">
    <location>
        <position position="1"/>
    </location>
</feature>
<dbReference type="Proteomes" id="UP000095767">
    <property type="component" value="Unassembled WGS sequence"/>
</dbReference>
<dbReference type="InterPro" id="IPR006912">
    <property type="entry name" value="Harbinger_derived_prot"/>
</dbReference>
<gene>
    <name evidence="1" type="ORF">BAE44_0006685</name>
</gene>
<dbReference type="PANTHER" id="PTHR47150:SF5">
    <property type="entry name" value="OS07G0546750 PROTEIN"/>
    <property type="match status" value="1"/>
</dbReference>
<dbReference type="AlphaFoldDB" id="A0A1E5W4G6"/>
<evidence type="ECO:0000313" key="2">
    <source>
        <dbReference type="Proteomes" id="UP000095767"/>
    </source>
</evidence>
<comment type="caution">
    <text evidence="1">The sequence shown here is derived from an EMBL/GenBank/DDBJ whole genome shotgun (WGS) entry which is preliminary data.</text>
</comment>
<sequence length="116" mass="13251">LPLFARIVDAVTQYDDFFREKENAAGKLGRHQYQKVTSCFQMLANGCSADSLDAELQMSSTLVLKTLKRFIQAVIHLFGPRYLRAPTCRDVELLLQEGERRGFPDILGSIDCMHWE</sequence>
<evidence type="ECO:0000313" key="1">
    <source>
        <dbReference type="EMBL" id="OEL32296.1"/>
    </source>
</evidence>
<name>A0A1E5W4G6_9POAL</name>